<protein>
    <submittedName>
        <fullName evidence="1">Uncharacterized protein</fullName>
    </submittedName>
</protein>
<name>A0A2C6LFS7_9APIC</name>
<dbReference type="RefSeq" id="XP_067927248.1">
    <property type="nucleotide sequence ID" value="XM_068060780.1"/>
</dbReference>
<reference evidence="1 2" key="1">
    <citation type="journal article" date="2017" name="Int. J. Parasitol.">
        <title>The genome of the protozoan parasite Cystoisospora suis and a reverse vaccinology approach to identify vaccine candidates.</title>
        <authorList>
            <person name="Palmieri N."/>
            <person name="Shrestha A."/>
            <person name="Ruttkowski B."/>
            <person name="Beck T."/>
            <person name="Vogl C."/>
            <person name="Tomley F."/>
            <person name="Blake D.P."/>
            <person name="Joachim A."/>
        </authorList>
    </citation>
    <scope>NUCLEOTIDE SEQUENCE [LARGE SCALE GENOMIC DNA]</scope>
    <source>
        <strain evidence="1 2">Wien I</strain>
    </source>
</reference>
<proteinExistence type="predicted"/>
<dbReference type="EMBL" id="MIGC01000204">
    <property type="protein sequence ID" value="PHJ25602.1"/>
    <property type="molecule type" value="Genomic_DNA"/>
</dbReference>
<dbReference type="VEuPathDB" id="ToxoDB:CSUI_000546"/>
<evidence type="ECO:0000313" key="1">
    <source>
        <dbReference type="EMBL" id="PHJ25602.1"/>
    </source>
</evidence>
<evidence type="ECO:0000313" key="2">
    <source>
        <dbReference type="Proteomes" id="UP000221165"/>
    </source>
</evidence>
<accession>A0A2C6LFS7</accession>
<keyword evidence="2" id="KW-1185">Reference proteome</keyword>
<dbReference type="GeneID" id="94423991"/>
<dbReference type="AlphaFoldDB" id="A0A2C6LFS7"/>
<dbReference type="Proteomes" id="UP000221165">
    <property type="component" value="Unassembled WGS sequence"/>
</dbReference>
<sequence length="103" mass="11513">MEAVCCSLLVVNRIRGFSILPIIHLHDSPFSNENLGIECRSRVEEVSFFLLLPEKNPPPPPSILPPRRCHIILLPSSSSSSLLSVPCCSTLRETQKESRQFSN</sequence>
<gene>
    <name evidence="1" type="ORF">CSUI_000546</name>
</gene>
<organism evidence="1 2">
    <name type="scientific">Cystoisospora suis</name>
    <dbReference type="NCBI Taxonomy" id="483139"/>
    <lineage>
        <taxon>Eukaryota</taxon>
        <taxon>Sar</taxon>
        <taxon>Alveolata</taxon>
        <taxon>Apicomplexa</taxon>
        <taxon>Conoidasida</taxon>
        <taxon>Coccidia</taxon>
        <taxon>Eucoccidiorida</taxon>
        <taxon>Eimeriorina</taxon>
        <taxon>Sarcocystidae</taxon>
        <taxon>Cystoisospora</taxon>
    </lineage>
</organism>
<comment type="caution">
    <text evidence="1">The sequence shown here is derived from an EMBL/GenBank/DDBJ whole genome shotgun (WGS) entry which is preliminary data.</text>
</comment>